<dbReference type="GO" id="GO:0032012">
    <property type="term" value="P:regulation of ARF protein signal transduction"/>
    <property type="evidence" value="ECO:0007669"/>
    <property type="project" value="InterPro"/>
</dbReference>
<feature type="region of interest" description="Disordered" evidence="7">
    <location>
        <begin position="350"/>
        <end position="370"/>
    </location>
</feature>
<dbReference type="PROSITE" id="PS50190">
    <property type="entry name" value="SEC7"/>
    <property type="match status" value="1"/>
</dbReference>
<feature type="domain" description="PH" evidence="8">
    <location>
        <begin position="963"/>
        <end position="1076"/>
    </location>
</feature>
<organism evidence="10 11">
    <name type="scientific">Papio anubis</name>
    <name type="common">Olive baboon</name>
    <dbReference type="NCBI Taxonomy" id="9555"/>
    <lineage>
        <taxon>Eukaryota</taxon>
        <taxon>Metazoa</taxon>
        <taxon>Chordata</taxon>
        <taxon>Craniata</taxon>
        <taxon>Vertebrata</taxon>
        <taxon>Euteleostomi</taxon>
        <taxon>Mammalia</taxon>
        <taxon>Eutheria</taxon>
        <taxon>Euarchontoglires</taxon>
        <taxon>Primates</taxon>
        <taxon>Haplorrhini</taxon>
        <taxon>Catarrhini</taxon>
        <taxon>Cercopithecidae</taxon>
        <taxon>Cercopithecinae</taxon>
        <taxon>Papio</taxon>
    </lineage>
</organism>
<evidence type="ECO:0000256" key="1">
    <source>
        <dbReference type="ARBA" id="ARBA00004632"/>
    </source>
</evidence>
<dbReference type="SUPFAM" id="SSF50729">
    <property type="entry name" value="PH domain-like"/>
    <property type="match status" value="1"/>
</dbReference>
<dbReference type="AlphaFoldDB" id="A0A8I5NH80"/>
<dbReference type="FunFam" id="2.30.29.30:FF:000054">
    <property type="entry name" value="PH and SEC7 domain-containing protein 3"/>
    <property type="match status" value="1"/>
</dbReference>
<feature type="compositionally biased region" description="Low complexity" evidence="7">
    <location>
        <begin position="26"/>
        <end position="36"/>
    </location>
</feature>
<evidence type="ECO:0000313" key="10">
    <source>
        <dbReference type="Ensembl" id="ENSPANP00000060390.1"/>
    </source>
</evidence>
<dbReference type="GO" id="GO:0032587">
    <property type="term" value="C:ruffle membrane"/>
    <property type="evidence" value="ECO:0007669"/>
    <property type="project" value="UniProtKB-SubCell"/>
</dbReference>
<feature type="compositionally biased region" description="Basic and acidic residues" evidence="7">
    <location>
        <begin position="90"/>
        <end position="113"/>
    </location>
</feature>
<keyword evidence="5" id="KW-0472">Membrane</keyword>
<reference evidence="10 11" key="1">
    <citation type="submission" date="2012-03" db="EMBL/GenBank/DDBJ databases">
        <title>Whole Genome Assembly of Papio anubis.</title>
        <authorList>
            <person name="Liu Y.L."/>
            <person name="Abraham K.A."/>
            <person name="Akbar H.A."/>
            <person name="Ali S.A."/>
            <person name="Anosike U.A."/>
            <person name="Aqrawi P.A."/>
            <person name="Arias F.A."/>
            <person name="Attaway T.A."/>
            <person name="Awwad R.A."/>
            <person name="Babu C.B."/>
            <person name="Bandaranaike D.B."/>
            <person name="Battles P.B."/>
            <person name="Bell A.B."/>
            <person name="Beltran B.B."/>
            <person name="Berhane-Mersha D.B."/>
            <person name="Bess C.B."/>
            <person name="Bickham C.B."/>
            <person name="Bolden T.B."/>
            <person name="Carter K.C."/>
            <person name="Chau D.C."/>
            <person name="Chavez A.C."/>
            <person name="Clerc-Blankenburg K.C."/>
            <person name="Coyle M.C."/>
            <person name="Dao M.D."/>
            <person name="Davila M.L.D."/>
            <person name="Davy-Carroll L.D."/>
            <person name="Denson S.D."/>
            <person name="Dinh H.D."/>
            <person name="Fernandez S.F."/>
            <person name="Fernando P.F."/>
            <person name="Forbes L.F."/>
            <person name="Francis C.F."/>
            <person name="Francisco L.F."/>
            <person name="Fu Q.F."/>
            <person name="Garcia-Iii R.G."/>
            <person name="Garrett T.G."/>
            <person name="Gross S.G."/>
            <person name="Gubbala S.G."/>
            <person name="Hirani K.H."/>
            <person name="Hogues M.H."/>
            <person name="Hollins B.H."/>
            <person name="Jackson L.J."/>
            <person name="Javaid M.J."/>
            <person name="Jhangiani S.J."/>
            <person name="Johnson A.J."/>
            <person name="Johnson B.J."/>
            <person name="Jones J.J."/>
            <person name="Joshi V.J."/>
            <person name="Kalu J.K."/>
            <person name="Khan N.K."/>
            <person name="Korchina V.K."/>
            <person name="Kovar C.K."/>
            <person name="Lago L.L."/>
            <person name="Lara F.L."/>
            <person name="Le T.-K.L."/>
            <person name="Lee S.L."/>
            <person name="Legall-Iii F.L."/>
            <person name="Lemon S.L."/>
            <person name="Liu J.L."/>
            <person name="Liu Y.-S.L."/>
            <person name="Liyanage D.L."/>
            <person name="Lopez J.L."/>
            <person name="Lorensuhewa L.L."/>
            <person name="Mata R.M."/>
            <person name="Mathew T.M."/>
            <person name="Mercado C.M."/>
            <person name="Mercado I.M."/>
            <person name="Morales K.M."/>
            <person name="Morgan M.M."/>
            <person name="Munidasa M.M."/>
            <person name="Ngo D.N."/>
            <person name="Nguyen L.N."/>
            <person name="Nguyen T.N."/>
            <person name="Nguyen N.N."/>
            <person name="Obregon M.O."/>
            <person name="Okwuonu G.O."/>
            <person name="Ongeri F.O."/>
            <person name="Onwere C.O."/>
            <person name="Osifeso I.O."/>
            <person name="Parra A.P."/>
            <person name="Patil S.P."/>
            <person name="Perez A.P."/>
            <person name="Perez Y.P."/>
            <person name="Pham C.P."/>
            <person name="Pu L.-L.P."/>
            <person name="Puazo M.P."/>
            <person name="Quiroz J.Q."/>
            <person name="Rouhana J.R."/>
            <person name="Ruiz M.R."/>
            <person name="Ruiz S.-J.R."/>
            <person name="Saada N.S."/>
            <person name="Santibanez J.S."/>
            <person name="Scheel M.S."/>
            <person name="Schneider B.S."/>
            <person name="Simmons D.S."/>
            <person name="Sisson I.S."/>
            <person name="Tang L.-Y.T."/>
            <person name="Thornton R.T."/>
            <person name="Tisius J.T."/>
            <person name="Toledanes G.T."/>
            <person name="Trejos Z.T."/>
            <person name="Usmani K.U."/>
            <person name="Varghese R.V."/>
            <person name="Vattathil S.V."/>
            <person name="Vee V.V."/>
            <person name="Walker D.W."/>
            <person name="Weissenberger G.W."/>
            <person name="White C.W."/>
            <person name="Williams A.W."/>
            <person name="Woodworth J.W."/>
            <person name="Wright R.W."/>
            <person name="Zhu Y.Z."/>
            <person name="Han Y.H."/>
            <person name="Newsham I.N."/>
            <person name="Nazareth L.N."/>
            <person name="Worley K.W."/>
            <person name="Muzny D.M."/>
            <person name="Rogers J.R."/>
            <person name="Gibbs R.G."/>
        </authorList>
    </citation>
    <scope>NUCLEOTIDE SEQUENCE [LARGE SCALE GENOMIC DNA]</scope>
</reference>
<feature type="compositionally biased region" description="Basic and acidic residues" evidence="7">
    <location>
        <begin position="555"/>
        <end position="565"/>
    </location>
</feature>
<feature type="compositionally biased region" description="Basic and acidic residues" evidence="7">
    <location>
        <begin position="636"/>
        <end position="667"/>
    </location>
</feature>
<feature type="region of interest" description="Disordered" evidence="7">
    <location>
        <begin position="26"/>
        <end position="133"/>
    </location>
</feature>
<feature type="compositionally biased region" description="Polar residues" evidence="7">
    <location>
        <begin position="566"/>
        <end position="576"/>
    </location>
</feature>
<keyword evidence="6" id="KW-0966">Cell projection</keyword>
<evidence type="ECO:0000256" key="5">
    <source>
        <dbReference type="ARBA" id="ARBA00023136"/>
    </source>
</evidence>
<evidence type="ECO:0000256" key="6">
    <source>
        <dbReference type="ARBA" id="ARBA00023273"/>
    </source>
</evidence>
<dbReference type="Gene3D" id="1.10.1000.11">
    <property type="entry name" value="Arf Nucleotide-binding Site Opener,domain 2"/>
    <property type="match status" value="1"/>
</dbReference>
<protein>
    <submittedName>
        <fullName evidence="10">Pleckstrin and Sec7 domain containing 3</fullName>
    </submittedName>
</protein>
<dbReference type="PANTHER" id="PTHR10663:SF337">
    <property type="entry name" value="PH AND SEC7 DOMAIN-CONTAINING PROTEIN 3"/>
    <property type="match status" value="1"/>
</dbReference>
<feature type="region of interest" description="Disordered" evidence="7">
    <location>
        <begin position="919"/>
        <end position="947"/>
    </location>
</feature>
<comment type="subcellular location">
    <subcellularLocation>
        <location evidence="1">Cell projection</location>
        <location evidence="1">Ruffle membrane</location>
    </subcellularLocation>
</comment>
<keyword evidence="11" id="KW-1185">Reference proteome</keyword>
<dbReference type="InterPro" id="IPR011993">
    <property type="entry name" value="PH-like_dom_sf"/>
</dbReference>
<dbReference type="InterPro" id="IPR001605">
    <property type="entry name" value="PH_dom-spectrin-type"/>
</dbReference>
<dbReference type="SMART" id="SM00222">
    <property type="entry name" value="Sec7"/>
    <property type="match status" value="1"/>
</dbReference>
<dbReference type="PANTHER" id="PTHR10663">
    <property type="entry name" value="GUANYL-NUCLEOTIDE EXCHANGE FACTOR"/>
    <property type="match status" value="1"/>
</dbReference>
<keyword evidence="4" id="KW-0175">Coiled coil</keyword>
<dbReference type="GO" id="GO:0005543">
    <property type="term" value="F:phospholipid binding"/>
    <property type="evidence" value="ECO:0007669"/>
    <property type="project" value="InterPro"/>
</dbReference>
<dbReference type="InterPro" id="IPR023394">
    <property type="entry name" value="Sec7_C_sf"/>
</dbReference>
<dbReference type="InterPro" id="IPR001849">
    <property type="entry name" value="PH_domain"/>
</dbReference>
<evidence type="ECO:0000259" key="9">
    <source>
        <dbReference type="PROSITE" id="PS50190"/>
    </source>
</evidence>
<evidence type="ECO:0000256" key="4">
    <source>
        <dbReference type="ARBA" id="ARBA00023054"/>
    </source>
</evidence>
<evidence type="ECO:0000256" key="3">
    <source>
        <dbReference type="ARBA" id="ARBA00022553"/>
    </source>
</evidence>
<dbReference type="Ensembl" id="ENSPANT00000068291.1">
    <property type="protein sequence ID" value="ENSPANP00000060390.1"/>
    <property type="gene ID" value="ENSPANG00000002437.3"/>
</dbReference>
<keyword evidence="2" id="KW-1003">Cell membrane</keyword>
<feature type="region of interest" description="Disordered" evidence="7">
    <location>
        <begin position="1177"/>
        <end position="1226"/>
    </location>
</feature>
<dbReference type="InterPro" id="IPR035999">
    <property type="entry name" value="Sec7_dom_sf"/>
</dbReference>
<dbReference type="SUPFAM" id="SSF48425">
    <property type="entry name" value="Sec7 domain"/>
    <property type="match status" value="1"/>
</dbReference>
<accession>A0A8I5NH80</accession>
<dbReference type="PRINTS" id="PR00683">
    <property type="entry name" value="SPECTRINPH"/>
</dbReference>
<dbReference type="Pfam" id="PF01369">
    <property type="entry name" value="Sec7"/>
    <property type="match status" value="1"/>
</dbReference>
<feature type="compositionally biased region" description="Basic and acidic residues" evidence="7">
    <location>
        <begin position="919"/>
        <end position="936"/>
    </location>
</feature>
<dbReference type="FunFam" id="1.10.1000.11:FF:000004">
    <property type="entry name" value="PH and SEC7 domain-containing protein 2"/>
    <property type="match status" value="1"/>
</dbReference>
<dbReference type="CDD" id="cd00171">
    <property type="entry name" value="Sec7"/>
    <property type="match status" value="1"/>
</dbReference>
<gene>
    <name evidence="10" type="primary">PSD3</name>
</gene>
<dbReference type="InterPro" id="IPR041681">
    <property type="entry name" value="PH_9"/>
</dbReference>
<feature type="region of interest" description="Disordered" evidence="7">
    <location>
        <begin position="609"/>
        <end position="678"/>
    </location>
</feature>
<reference evidence="10" key="3">
    <citation type="submission" date="2025-09" db="UniProtKB">
        <authorList>
            <consortium name="Ensembl"/>
        </authorList>
    </citation>
    <scope>IDENTIFICATION</scope>
</reference>
<feature type="domain" description="SEC7" evidence="9">
    <location>
        <begin position="688"/>
        <end position="912"/>
    </location>
</feature>
<evidence type="ECO:0000256" key="7">
    <source>
        <dbReference type="SAM" id="MobiDB-lite"/>
    </source>
</evidence>
<feature type="region of interest" description="Disordered" evidence="7">
    <location>
        <begin position="552"/>
        <end position="577"/>
    </location>
</feature>
<feature type="compositionally biased region" description="Polar residues" evidence="7">
    <location>
        <begin position="1189"/>
        <end position="1200"/>
    </location>
</feature>
<dbReference type="GO" id="GO:0005085">
    <property type="term" value="F:guanyl-nucleotide exchange factor activity"/>
    <property type="evidence" value="ECO:0007669"/>
    <property type="project" value="InterPro"/>
</dbReference>
<dbReference type="Proteomes" id="UP000028761">
    <property type="component" value="Chromosome 8"/>
</dbReference>
<dbReference type="CDD" id="cd13295">
    <property type="entry name" value="PH_EFA6"/>
    <property type="match status" value="1"/>
</dbReference>
<dbReference type="SMART" id="SM00233">
    <property type="entry name" value="PH"/>
    <property type="match status" value="1"/>
</dbReference>
<proteinExistence type="predicted"/>
<dbReference type="Pfam" id="PF15410">
    <property type="entry name" value="PH_9"/>
    <property type="match status" value="1"/>
</dbReference>
<name>A0A8I5NH80_PAPAN</name>
<evidence type="ECO:0000259" key="8">
    <source>
        <dbReference type="PROSITE" id="PS50003"/>
    </source>
</evidence>
<dbReference type="PROSITE" id="PS50003">
    <property type="entry name" value="PH_DOMAIN"/>
    <property type="match status" value="1"/>
</dbReference>
<evidence type="ECO:0000256" key="2">
    <source>
        <dbReference type="ARBA" id="ARBA00022475"/>
    </source>
</evidence>
<keyword evidence="3" id="KW-0597">Phosphoprotein</keyword>
<dbReference type="GeneTree" id="ENSGT00940000156591"/>
<dbReference type="Gene3D" id="2.30.29.30">
    <property type="entry name" value="Pleckstrin-homology domain (PH domain)/Phosphotyrosine-binding domain (PTB)"/>
    <property type="match status" value="1"/>
</dbReference>
<reference evidence="10" key="2">
    <citation type="submission" date="2025-08" db="UniProtKB">
        <authorList>
            <consortium name="Ensembl"/>
        </authorList>
    </citation>
    <scope>IDENTIFICATION</scope>
</reference>
<dbReference type="InterPro" id="IPR000904">
    <property type="entry name" value="Sec7_dom"/>
</dbReference>
<sequence length="1226" mass="135269">MAGQFQQQQMKTSFLFIQLRAPPACALPAPSPAATPGGLEEGHSFPSPRTGFLAGRDLRRTQGSAAPPLRLLQKAGPETEEPAAFTCSAPREKKEGRKKSQDPDVSRGGDYRSPHYRHCQAPASKTLGGLQPRAWRLPSPVPVMSDESSSPSMGWKHWPVTSATQDLWGMDPRCRDNLGCFPPRAVLVHTADGEEKNVLRRGAETCQILPGSCKEATGPAVQATRARLYRYCPAVHTSKGCPAPPATLPLKAETFVWVNNASAHSQSVAKAKYEFLFGRAEGKTPDTSDHGGSTLLPPNVTNEFPEYGTMEEGGDGLRASLEFDGETLPCHPQEQHGVQPLTGCHSGLDSVTEGPKDVREAPSQSHLKEQSLQPIDSLISALKATEARIISGTLQATKVLDQDAVSSFSVQQVEKELDTASHKTQRVNKLLPAGQKKAPEIPLSAEVTTEESFYLSIQKDLTALLTGDTQAELSQIMNNGRKGAVCVQEPSCPVASLRSSAVTCHSAGSVGFLKEQTSALGREHPGGCDQSSSMGRPGRVKHVEFQGVEILWTGGDKRETQHPVDSETSLQRTASPESKEFSKVPCRLISSAGLCHSSRLTDHVWDESWKAPSERPGTSSGTFSPVRLDESGEDEVFLKENKQRLEKTPEPERDKERITEQEEHVKGEDEDILGPGYTEDSTDVYSSQFETILDNTSLYYSAESLETLYSEPDSYFSFEMPLTPMIQQRIKEGGQFLERTSGGGHQDILSVSADGGIVMGYSSGVTNGLNDANDSIYTKGTPEIAFWGSNEFSKLVAEEYLKFFDFTGMTLDQSLRYFFKAFSLVGETQERERVLIHFSNRYFYCNPDTIASQDGVHCLTCAIMLLNTDLHGHNIGKKMTCQEFIANLQGVNEGVDFSKDLLKALYNSIKNEKLEWAVDDEEKKKSPSESTEEKANGTHPKTISRIGSTTNPFLDIPHDPNAAVYKSGFLARKIHADMDGKKTPRGKRGWKTFYAVLKGTVLYLQKDEYKPEKALSEEDLKNAVSVHHALASKATDYEKKPNVFKLKTADWRVLLFQTQSQEEMQGWINKINCVAAVFSAPPFPAAIGSQKKFSRPLLPATTTKLSQEEQLKSHESKLKQITTELAEHRSYPPDKKVKAKDVDEYKLKDHYLEFEKTRYEMYVSILKEGGKELLSNDESEAAGLKKSHSSPSLNPDTSPITAKVKRNVSERKDHRPETPSIKQKVT</sequence>
<evidence type="ECO:0000313" key="11">
    <source>
        <dbReference type="Proteomes" id="UP000028761"/>
    </source>
</evidence>
<feature type="compositionally biased region" description="Basic and acidic residues" evidence="7">
    <location>
        <begin position="1207"/>
        <end position="1217"/>
    </location>
</feature>